<organism evidence="4 5">
    <name type="scientific">Flavobacterium saliperosum</name>
    <dbReference type="NCBI Taxonomy" id="329186"/>
    <lineage>
        <taxon>Bacteria</taxon>
        <taxon>Pseudomonadati</taxon>
        <taxon>Bacteroidota</taxon>
        <taxon>Flavobacteriia</taxon>
        <taxon>Flavobacteriales</taxon>
        <taxon>Flavobacteriaceae</taxon>
        <taxon>Flavobacterium</taxon>
    </lineage>
</organism>
<evidence type="ECO:0000256" key="1">
    <source>
        <dbReference type="ARBA" id="ARBA00004948"/>
    </source>
</evidence>
<dbReference type="InterPro" id="IPR029056">
    <property type="entry name" value="Ribokinase-like"/>
</dbReference>
<dbReference type="EMBL" id="FMTY01000001">
    <property type="protein sequence ID" value="SCX02708.1"/>
    <property type="molecule type" value="Genomic_DNA"/>
</dbReference>
<evidence type="ECO:0000313" key="4">
    <source>
        <dbReference type="EMBL" id="SCX02708.1"/>
    </source>
</evidence>
<dbReference type="GO" id="GO:0009228">
    <property type="term" value="P:thiamine biosynthetic process"/>
    <property type="evidence" value="ECO:0007669"/>
    <property type="project" value="InterPro"/>
</dbReference>
<dbReference type="AlphaFoldDB" id="A0A1G4V847"/>
<dbReference type="RefSeq" id="WP_035653960.1">
    <property type="nucleotide sequence ID" value="NZ_CBCSBQ010000005.1"/>
</dbReference>
<dbReference type="PANTHER" id="PTHR20858:SF17">
    <property type="entry name" value="HYDROXYMETHYLPYRIMIDINE_PHOSPHOMETHYLPYRIMIDINE KINASE THI20-RELATED"/>
    <property type="match status" value="1"/>
</dbReference>
<proteinExistence type="predicted"/>
<reference evidence="4 5" key="1">
    <citation type="submission" date="2016-10" db="EMBL/GenBank/DDBJ databases">
        <authorList>
            <person name="de Groot N.N."/>
        </authorList>
    </citation>
    <scope>NUCLEOTIDE SEQUENCE [LARGE SCALE GENOMIC DNA]</scope>
    <source>
        <strain evidence="4 5">CGMCC 1.3801</strain>
    </source>
</reference>
<sequence length="251" mass="27546">MSANRPFVLTVAGHDPSGGAGILSDIKTFEQHQVYGLAIATGNTIQTENEFHDIQWTDLDFVLDSLKTLFRTYDIKAVKIGIVPSLVYLKEIVSVIEKRSPKTKIVWDTVLKSTTEFEFTTVENQSELIGILQQIDLITPNYNEILKLSDTKDAAEEMAQNLSKHCAVLLKGGHNPNQKGVDYLYVDTECAKLVGALAVTSDKHGSGCVLSSAIAANIALGHDILLASLKAKNYIEKYLNSNTTLLGYHHV</sequence>
<dbReference type="Proteomes" id="UP000182124">
    <property type="component" value="Unassembled WGS sequence"/>
</dbReference>
<dbReference type="Gene3D" id="3.40.1190.20">
    <property type="match status" value="1"/>
</dbReference>
<name>A0A1G4V847_9FLAO</name>
<dbReference type="Pfam" id="PF08543">
    <property type="entry name" value="Phos_pyr_kin"/>
    <property type="match status" value="1"/>
</dbReference>
<dbReference type="GO" id="GO:0008972">
    <property type="term" value="F:phosphomethylpyrimidine kinase activity"/>
    <property type="evidence" value="ECO:0007669"/>
    <property type="project" value="InterPro"/>
</dbReference>
<evidence type="ECO:0000313" key="5">
    <source>
        <dbReference type="Proteomes" id="UP000182124"/>
    </source>
</evidence>
<evidence type="ECO:0000259" key="3">
    <source>
        <dbReference type="Pfam" id="PF08543"/>
    </source>
</evidence>
<keyword evidence="4" id="KW-0418">Kinase</keyword>
<dbReference type="PANTHER" id="PTHR20858">
    <property type="entry name" value="PHOSPHOMETHYLPYRIMIDINE KINASE"/>
    <property type="match status" value="1"/>
</dbReference>
<dbReference type="STRING" id="329186.SAMN02927925_00551"/>
<evidence type="ECO:0000256" key="2">
    <source>
        <dbReference type="ARBA" id="ARBA00012135"/>
    </source>
</evidence>
<dbReference type="InterPro" id="IPR004399">
    <property type="entry name" value="HMP/HMP-P_kinase_dom"/>
</dbReference>
<dbReference type="InterPro" id="IPR013749">
    <property type="entry name" value="PM/HMP-P_kinase-1"/>
</dbReference>
<keyword evidence="4" id="KW-0808">Transferase</keyword>
<dbReference type="GO" id="GO:0008902">
    <property type="term" value="F:hydroxymethylpyrimidine kinase activity"/>
    <property type="evidence" value="ECO:0007669"/>
    <property type="project" value="UniProtKB-EC"/>
</dbReference>
<comment type="pathway">
    <text evidence="1">Cofactor biosynthesis; thiamine diphosphate biosynthesis.</text>
</comment>
<accession>A0A1G4V847</accession>
<dbReference type="SUPFAM" id="SSF53613">
    <property type="entry name" value="Ribokinase-like"/>
    <property type="match status" value="1"/>
</dbReference>
<dbReference type="CDD" id="cd01169">
    <property type="entry name" value="HMPP_kinase"/>
    <property type="match status" value="1"/>
</dbReference>
<protein>
    <recommendedName>
        <fullName evidence="2">hydroxymethylpyrimidine kinase</fullName>
        <ecNumber evidence="2">2.7.1.49</ecNumber>
    </recommendedName>
</protein>
<dbReference type="eggNOG" id="COG0351">
    <property type="taxonomic scope" value="Bacteria"/>
</dbReference>
<dbReference type="EC" id="2.7.1.49" evidence="2"/>
<dbReference type="GO" id="GO:0005829">
    <property type="term" value="C:cytosol"/>
    <property type="evidence" value="ECO:0007669"/>
    <property type="project" value="TreeGrafter"/>
</dbReference>
<feature type="domain" description="Pyridoxamine kinase/Phosphomethylpyrimidine kinase" evidence="3">
    <location>
        <begin position="15"/>
        <end position="245"/>
    </location>
</feature>
<gene>
    <name evidence="4" type="ORF">SAMN02927925_00551</name>
</gene>